<name>A0ABS8VJU4_DATST</name>
<organism evidence="1 2">
    <name type="scientific">Datura stramonium</name>
    <name type="common">Jimsonweed</name>
    <name type="synonym">Common thornapple</name>
    <dbReference type="NCBI Taxonomy" id="4076"/>
    <lineage>
        <taxon>Eukaryota</taxon>
        <taxon>Viridiplantae</taxon>
        <taxon>Streptophyta</taxon>
        <taxon>Embryophyta</taxon>
        <taxon>Tracheophyta</taxon>
        <taxon>Spermatophyta</taxon>
        <taxon>Magnoliopsida</taxon>
        <taxon>eudicotyledons</taxon>
        <taxon>Gunneridae</taxon>
        <taxon>Pentapetalae</taxon>
        <taxon>asterids</taxon>
        <taxon>lamiids</taxon>
        <taxon>Solanales</taxon>
        <taxon>Solanaceae</taxon>
        <taxon>Solanoideae</taxon>
        <taxon>Datureae</taxon>
        <taxon>Datura</taxon>
    </lineage>
</organism>
<dbReference type="EMBL" id="JACEIK010005040">
    <property type="protein sequence ID" value="MCE0480574.1"/>
    <property type="molecule type" value="Genomic_DNA"/>
</dbReference>
<reference evidence="1 2" key="1">
    <citation type="journal article" date="2021" name="BMC Genomics">
        <title>Datura genome reveals duplications of psychoactive alkaloid biosynthetic genes and high mutation rate following tissue culture.</title>
        <authorList>
            <person name="Rajewski A."/>
            <person name="Carter-House D."/>
            <person name="Stajich J."/>
            <person name="Litt A."/>
        </authorList>
    </citation>
    <scope>NUCLEOTIDE SEQUENCE [LARGE SCALE GENOMIC DNA]</scope>
    <source>
        <strain evidence="1">AR-01</strain>
    </source>
</reference>
<accession>A0ABS8VJU4</accession>
<evidence type="ECO:0000313" key="2">
    <source>
        <dbReference type="Proteomes" id="UP000823775"/>
    </source>
</evidence>
<comment type="caution">
    <text evidence="1">The sequence shown here is derived from an EMBL/GenBank/DDBJ whole genome shotgun (WGS) entry which is preliminary data.</text>
</comment>
<evidence type="ECO:0000313" key="1">
    <source>
        <dbReference type="EMBL" id="MCE0480574.1"/>
    </source>
</evidence>
<keyword evidence="2" id="KW-1185">Reference proteome</keyword>
<sequence length="111" mass="12521">MRRYLAMGFNHEALIFFHTYSFFVSSVHASCEECSGARSRLAFTIALRGVHLISILRIKSTTQYFGLTRQSLKRGSETWRILPPPYASSISMGMEEVVLIPLIVVAELPDP</sequence>
<proteinExistence type="predicted"/>
<dbReference type="Proteomes" id="UP000823775">
    <property type="component" value="Unassembled WGS sequence"/>
</dbReference>
<protein>
    <submittedName>
        <fullName evidence="1">Uncharacterized protein</fullName>
    </submittedName>
</protein>
<gene>
    <name evidence="1" type="ORF">HAX54_037574</name>
</gene>